<reference evidence="3" key="1">
    <citation type="submission" date="2021-01" db="EMBL/GenBank/DDBJ databases">
        <authorList>
            <person name="Corre E."/>
            <person name="Pelletier E."/>
            <person name="Niang G."/>
            <person name="Scheremetjew M."/>
            <person name="Finn R."/>
            <person name="Kale V."/>
            <person name="Holt S."/>
            <person name="Cochrane G."/>
            <person name="Meng A."/>
            <person name="Brown T."/>
            <person name="Cohen L."/>
        </authorList>
    </citation>
    <scope>NUCLEOTIDE SEQUENCE</scope>
    <source>
        <strain evidence="3">CCMP2084</strain>
    </source>
</reference>
<gene>
    <name evidence="3" type="ORF">ASEP1449_LOCUS6871</name>
</gene>
<evidence type="ECO:0000256" key="1">
    <source>
        <dbReference type="SAM" id="MobiDB-lite"/>
    </source>
</evidence>
<dbReference type="EMBL" id="HBHQ01010215">
    <property type="protein sequence ID" value="CAD9815045.1"/>
    <property type="molecule type" value="Transcribed_RNA"/>
</dbReference>
<evidence type="ECO:0000256" key="2">
    <source>
        <dbReference type="SAM" id="Phobius"/>
    </source>
</evidence>
<name>A0A7S2XME9_9STRA</name>
<organism evidence="3">
    <name type="scientific">Attheya septentrionalis</name>
    <dbReference type="NCBI Taxonomy" id="420275"/>
    <lineage>
        <taxon>Eukaryota</taxon>
        <taxon>Sar</taxon>
        <taxon>Stramenopiles</taxon>
        <taxon>Ochrophyta</taxon>
        <taxon>Bacillariophyta</taxon>
        <taxon>Coscinodiscophyceae</taxon>
        <taxon>Chaetocerotophycidae</taxon>
        <taxon>Chaetocerotales</taxon>
        <taxon>Attheyaceae</taxon>
        <taxon>Attheya</taxon>
    </lineage>
</organism>
<keyword evidence="2" id="KW-0472">Membrane</keyword>
<proteinExistence type="predicted"/>
<keyword evidence="2" id="KW-0812">Transmembrane</keyword>
<sequence length="749" mass="83977">MVELESNKLQERTAFIVEDEPDELSRADIVPLSPNLGVQKKSHRFKWIMVMLAVITVVYVFTMVTKTSGEDNNNSNSNIKKRYWFQQGPQDCPAVCAARPPLWRDVDVTTREGLANSLEAAQDTLLDRVKERYGDYYSDIFEVKQSDQKKAQDSSKENEGPPAPVGKTRAKQAFHSVAKSGKEDPSIERLRRRFMKKILEVQIALIKQEGSGSNPCDCSKETPSPPQARTRRALNGEDQGTTKISSYAPMPNYEGNGNADTTDPAYSKLIWALGGHSAAAGHGNLYSQSYTAELERLGRQVFGPLGINFEGRNYAMGSMSSAPEVAMCFKEIFGTDVDIIGWDYGLTDGRTLFKSMLYGNRAALLPTSPILMMMGERYDSVLKKLEEDGMGALVFDDNNFKSMMEGTPEIDGMTEEEIDQVPEAIRYMKCDGKIESGVPCQEKKFIIDGVCPKRKFMTSWHPGHKYHLLMGHVIGLFLIDTMLDAVRELDLLTIGAKKPENILGDLKRKDEMDRDKFERSAPELHGDWIAPGDDKLDINRSLFYRKPNYCHTGLLPSMTRYKGIVTETPDMVGDTDDTFYTALGPLETGNATDIDKPRKWQLQGTPRQVCNVTLVKDFKDTFFARAEDGWMSLTVPNTAELKEYGPYDTQIAREGLVVLCETACDWGKCPPLGINLVDDPFVNNTITMTIDGQPVTRAVVMDRCFFLQGPQGSRWGPGIANKRKNGQYEIKVRVNEEKSFVRISSIIVY</sequence>
<feature type="region of interest" description="Disordered" evidence="1">
    <location>
        <begin position="145"/>
        <end position="185"/>
    </location>
</feature>
<protein>
    <submittedName>
        <fullName evidence="3">Uncharacterized protein</fullName>
    </submittedName>
</protein>
<keyword evidence="2" id="KW-1133">Transmembrane helix</keyword>
<accession>A0A7S2XME9</accession>
<dbReference type="AlphaFoldDB" id="A0A7S2XME9"/>
<evidence type="ECO:0000313" key="3">
    <source>
        <dbReference type="EMBL" id="CAD9815045.1"/>
    </source>
</evidence>
<feature type="compositionally biased region" description="Basic and acidic residues" evidence="1">
    <location>
        <begin position="145"/>
        <end position="159"/>
    </location>
</feature>
<feature type="region of interest" description="Disordered" evidence="1">
    <location>
        <begin position="210"/>
        <end position="259"/>
    </location>
</feature>
<feature type="transmembrane region" description="Helical" evidence="2">
    <location>
        <begin position="47"/>
        <end position="65"/>
    </location>
</feature>